<dbReference type="GO" id="GO:0007091">
    <property type="term" value="P:metaphase/anaphase transition of mitotic cell cycle"/>
    <property type="evidence" value="ECO:0007669"/>
    <property type="project" value="TreeGrafter"/>
</dbReference>
<organism evidence="8 9">
    <name type="scientific">Coptotermes formosanus</name>
    <name type="common">Formosan subterranean termite</name>
    <dbReference type="NCBI Taxonomy" id="36987"/>
    <lineage>
        <taxon>Eukaryota</taxon>
        <taxon>Metazoa</taxon>
        <taxon>Ecdysozoa</taxon>
        <taxon>Arthropoda</taxon>
        <taxon>Hexapoda</taxon>
        <taxon>Insecta</taxon>
        <taxon>Pterygota</taxon>
        <taxon>Neoptera</taxon>
        <taxon>Polyneoptera</taxon>
        <taxon>Dictyoptera</taxon>
        <taxon>Blattodea</taxon>
        <taxon>Blattoidea</taxon>
        <taxon>Termitoidae</taxon>
        <taxon>Rhinotermitidae</taxon>
        <taxon>Coptotermes</taxon>
    </lineage>
</organism>
<dbReference type="GO" id="GO:0060090">
    <property type="term" value="F:molecular adaptor activity"/>
    <property type="evidence" value="ECO:0007669"/>
    <property type="project" value="TreeGrafter"/>
</dbReference>
<dbReference type="GO" id="GO:0070979">
    <property type="term" value="P:protein K11-linked ubiquitination"/>
    <property type="evidence" value="ECO:0007669"/>
    <property type="project" value="TreeGrafter"/>
</dbReference>
<comment type="similarity">
    <text evidence="1">Belongs to the APC1 family.</text>
</comment>
<protein>
    <submittedName>
        <fullName evidence="8">Uncharacterized protein</fullName>
    </submittedName>
</protein>
<evidence type="ECO:0000256" key="4">
    <source>
        <dbReference type="ARBA" id="ARBA00023306"/>
    </source>
</evidence>
<dbReference type="GO" id="GO:0005680">
    <property type="term" value="C:anaphase-promoting complex"/>
    <property type="evidence" value="ECO:0007669"/>
    <property type="project" value="InterPro"/>
</dbReference>
<feature type="non-terminal residue" evidence="8">
    <location>
        <position position="1"/>
    </location>
</feature>
<keyword evidence="9" id="KW-1185">Reference proteome</keyword>
<evidence type="ECO:0000256" key="2">
    <source>
        <dbReference type="ARBA" id="ARBA00022618"/>
    </source>
</evidence>
<evidence type="ECO:0000313" key="9">
    <source>
        <dbReference type="Proteomes" id="UP000502823"/>
    </source>
</evidence>
<accession>A0A6L2PU77</accession>
<dbReference type="OrthoDB" id="26401at2759"/>
<feature type="region of interest" description="Disordered" evidence="5">
    <location>
        <begin position="74"/>
        <end position="99"/>
    </location>
</feature>
<dbReference type="InterPro" id="IPR049255">
    <property type="entry name" value="Apc1_N"/>
</dbReference>
<dbReference type="FunCoup" id="A0A6L2PU77">
    <property type="interactions" value="1491"/>
</dbReference>
<dbReference type="InParanoid" id="A0A6L2PU77"/>
<reference evidence="9" key="1">
    <citation type="submission" date="2020-01" db="EMBL/GenBank/DDBJ databases">
        <title>Draft genome sequence of the Termite Coptotermes fromosanus.</title>
        <authorList>
            <person name="Itakura S."/>
            <person name="Yosikawa Y."/>
            <person name="Umezawa K."/>
        </authorList>
    </citation>
    <scope>NUCLEOTIDE SEQUENCE [LARGE SCALE GENOMIC DNA]</scope>
</reference>
<dbReference type="Proteomes" id="UP000502823">
    <property type="component" value="Unassembled WGS sequence"/>
</dbReference>
<comment type="caution">
    <text evidence="8">The sequence shown here is derived from an EMBL/GenBank/DDBJ whole genome shotgun (WGS) entry which is preliminary data.</text>
</comment>
<evidence type="ECO:0000313" key="8">
    <source>
        <dbReference type="EMBL" id="GFG35794.1"/>
    </source>
</evidence>
<dbReference type="FunFam" id="1.25.10.10:FF:000302">
    <property type="entry name" value="Anaphase-promoting complex subunit 1"/>
    <property type="match status" value="1"/>
</dbReference>
<feature type="compositionally biased region" description="Low complexity" evidence="5">
    <location>
        <begin position="791"/>
        <end position="802"/>
    </location>
</feature>
<feature type="region of interest" description="Disordered" evidence="5">
    <location>
        <begin position="789"/>
        <end position="811"/>
    </location>
</feature>
<sequence>ELSYVSDPCQKIVFTSEEPSICMLYDSRTGLHSVWKIRKALPEECQAMCSCVETSLNHSSASIMAVGSSGSSRAHSAFTSTTADGNKSSFTSSPQLSRSHSPMAAISRCQSSNVSVSNLTRVTLTPSPLGWRSLCHNQLSSWSPGSGTPPPDARMMTSLTLVDNQVEAKPVFPELCLEHIWTENLGLPREVVCGPTMRVFLSSDLVGQTYLCYLVPTLSQLFCARLEKANKEQKLIFGVVKNITAKDAAPLPHLNMIAAVELSGGIVLYSGMNLVGKVYVAGIPSALTTSSYLSLNLGSQFASPFPRRSSLLPTSRSLSVPDPRFDDEVCMLSPVHASHDGVNTALSVEEAGGFALSTPRQGQLAGLRDAVGNRVTLEYSDGSLFRISLPHLCSSPLVSECLSIMKQVLQRDLAMHILIKWYGVRNAPGTQDISPAQEWQLFIGVLLELLGYDVDKLPVMHQQELEGCGTSGVLSKKKRASDSGSESDWDYLLLSGHHRALGHGLACLLGLQPVEAIGPSSSPPPVPQINSNAILFSSIPLIVFSLHLLYEDLKLNMLLAESLPFLAQLLHQLACDLQLQEYVLHYWKDFPFHCPLVTCSLHESQITKLDLKKLSLSSFIPVDPPSIFQHVYQLICRQNTEPFPYISHVNKKTKDIVQLIALLTLGYQFPHLQLDSFVKPLVPPGSRAEPHEVLSAHDTGNSSRYPMPYRAVLLMAEIGMTRQEVQTLPAGIALLLNDVIYSCRSDPPSDWPESAYRLIVRQDLAAQCCQSKQTAGAVSGSSTNSGNNLYSHLPQSCSPSSSGNDTSRKTAAAAAARVAECEQDDGMETMDQEILKLRFSKDHRVAEVRRLLQSSQPVQISITQRPEVSDHEFIEEQEKHLYAICTRTMALPVGRGMFTLRTAAPVVTETLPIPRLCLTGRAPPRGTTVDLSHIEVVPNMNLWPLFHNGVAAGLRIAPNASNIDSNWIVFNKPKVYEVPTEHAGFLMALGLNGHLNNLAELNTYEYLIKCHEMTSVGLLLGVAATKRGTMDVATTKLMSIHVEALLPPTSIELDIPQNVQVAALLGVGLVFQGTAHRHIAEVLLSEIGRPPGPEMENSVDRESYSLAAGLALGLVVLGKGSKLCGLGDLAVPDKLHYYMVGGHRRPLTGSQKEKYKSPSYQIREGDSVNIDVTSPGATLALGMMYFNTGNRAIADWMKAPDTQYLLDFVRPDFLLLRIIARSLILWDDILPTSEWVESNLPATIRPYCLVKPRPGMPDSVDYETMKHIATYWLEHACHWDCGLPVQPTTRHLRHCSSMRRHSHPSLGSPLQNLLASQP</sequence>
<dbReference type="PANTHER" id="PTHR12827:SF3">
    <property type="entry name" value="ANAPHASE-PROMOTING COMPLEX SUBUNIT 1"/>
    <property type="match status" value="1"/>
</dbReference>
<dbReference type="InterPro" id="IPR011989">
    <property type="entry name" value="ARM-like"/>
</dbReference>
<dbReference type="GO" id="GO:0031145">
    <property type="term" value="P:anaphase-promoting complex-dependent catabolic process"/>
    <property type="evidence" value="ECO:0007669"/>
    <property type="project" value="TreeGrafter"/>
</dbReference>
<dbReference type="Pfam" id="PF12859">
    <property type="entry name" value="ANAPC1"/>
    <property type="match status" value="1"/>
</dbReference>
<gene>
    <name evidence="8" type="ORF">Cfor_03961</name>
</gene>
<evidence type="ECO:0000259" key="7">
    <source>
        <dbReference type="Pfam" id="PF20518"/>
    </source>
</evidence>
<evidence type="ECO:0000256" key="1">
    <source>
        <dbReference type="ARBA" id="ARBA00010547"/>
    </source>
</evidence>
<keyword evidence="2" id="KW-0132">Cell division</keyword>
<keyword evidence="4" id="KW-0131">Cell cycle</keyword>
<name>A0A6L2PU77_COPFO</name>
<dbReference type="EMBL" id="BLKM01012201">
    <property type="protein sequence ID" value="GFG35794.1"/>
    <property type="molecule type" value="Genomic_DNA"/>
</dbReference>
<dbReference type="Pfam" id="PF20518">
    <property type="entry name" value="Apc1_MidN"/>
    <property type="match status" value="1"/>
</dbReference>
<feature type="domain" description="Anaphase-promoting complex subunit 1 N-terminal" evidence="6">
    <location>
        <begin position="369"/>
        <end position="445"/>
    </location>
</feature>
<feature type="domain" description="Anaphase-promoting complex subunit 1 middle" evidence="7">
    <location>
        <begin position="449"/>
        <end position="765"/>
    </location>
</feature>
<dbReference type="PANTHER" id="PTHR12827">
    <property type="entry name" value="MEIOTIC CHECKPOINT REGULATOR TSG24 FAMILY MEMBER"/>
    <property type="match status" value="1"/>
</dbReference>
<dbReference type="InterPro" id="IPR046794">
    <property type="entry name" value="Apc1_MidN"/>
</dbReference>
<evidence type="ECO:0000259" key="6">
    <source>
        <dbReference type="Pfam" id="PF12859"/>
    </source>
</evidence>
<dbReference type="InterPro" id="IPR024990">
    <property type="entry name" value="Apc1"/>
</dbReference>
<feature type="compositionally biased region" description="Polar residues" evidence="5">
    <location>
        <begin position="1308"/>
        <end position="1318"/>
    </location>
</feature>
<evidence type="ECO:0000256" key="5">
    <source>
        <dbReference type="SAM" id="MobiDB-lite"/>
    </source>
</evidence>
<dbReference type="GO" id="GO:0051301">
    <property type="term" value="P:cell division"/>
    <property type="evidence" value="ECO:0007669"/>
    <property type="project" value="UniProtKB-KW"/>
</dbReference>
<evidence type="ECO:0000256" key="3">
    <source>
        <dbReference type="ARBA" id="ARBA00022776"/>
    </source>
</evidence>
<feature type="region of interest" description="Disordered" evidence="5">
    <location>
        <begin position="1299"/>
        <end position="1318"/>
    </location>
</feature>
<dbReference type="Gene3D" id="1.25.10.10">
    <property type="entry name" value="Leucine-rich Repeat Variant"/>
    <property type="match status" value="1"/>
</dbReference>
<keyword evidence="3" id="KW-0498">Mitosis</keyword>
<proteinExistence type="inferred from homology"/>